<reference evidence="2" key="1">
    <citation type="journal article" date="2023" name="Nat. Plants">
        <title>Single-cell RNA sequencing provides a high-resolution roadmap for understanding the multicellular compartmentation of specialized metabolism.</title>
        <authorList>
            <person name="Sun S."/>
            <person name="Shen X."/>
            <person name="Li Y."/>
            <person name="Li Y."/>
            <person name="Wang S."/>
            <person name="Li R."/>
            <person name="Zhang H."/>
            <person name="Shen G."/>
            <person name="Guo B."/>
            <person name="Wei J."/>
            <person name="Xu J."/>
            <person name="St-Pierre B."/>
            <person name="Chen S."/>
            <person name="Sun C."/>
        </authorList>
    </citation>
    <scope>NUCLEOTIDE SEQUENCE [LARGE SCALE GENOMIC DNA]</scope>
</reference>
<comment type="caution">
    <text evidence="1">The sequence shown here is derived from an EMBL/GenBank/DDBJ whole genome shotgun (WGS) entry which is preliminary data.</text>
</comment>
<keyword evidence="2" id="KW-1185">Reference proteome</keyword>
<dbReference type="Proteomes" id="UP001060085">
    <property type="component" value="Linkage Group LG04"/>
</dbReference>
<protein>
    <submittedName>
        <fullName evidence="1">Uncharacterized protein</fullName>
    </submittedName>
</protein>
<sequence>MALRFISNSCRANFLNLNRSFIYPSTFLRVHTEASPPKELLQNPVLYNYLIKDLNFPEERAIRVSNHFRYSNTLEQAQSTVEFLKSFGFSHCHIQSAVQVCPQILFSNNEKTLAPKLRFFQELGFSGSDFGKLISKNAGVLARSLDDTLKPCIETTKGILGNDGNNKDLIQVLLRCNWVVSKKSNARIVSNISYFKSCGIDGDQTSKLFKRQPRLFTAPESHLRAIVEKISEMGFPMDSRMLVHAIYTVGTMSSKTLEKKLDLIRSFGFSRDECLEMFRRAPMLLRTSEPKLRCAMNFFLDTVKLKKLLIVRAPMCLMHSVEDRMVARYRVVKTLMEKRLLKKEPAFLYVLQLTEGEFLEK</sequence>
<evidence type="ECO:0000313" key="1">
    <source>
        <dbReference type="EMBL" id="KAI5669969.1"/>
    </source>
</evidence>
<gene>
    <name evidence="1" type="ORF">M9H77_19822</name>
</gene>
<dbReference type="EMBL" id="CM044704">
    <property type="protein sequence ID" value="KAI5669969.1"/>
    <property type="molecule type" value="Genomic_DNA"/>
</dbReference>
<accession>A0ACC0BBI3</accession>
<evidence type="ECO:0000313" key="2">
    <source>
        <dbReference type="Proteomes" id="UP001060085"/>
    </source>
</evidence>
<proteinExistence type="predicted"/>
<organism evidence="1 2">
    <name type="scientific">Catharanthus roseus</name>
    <name type="common">Madagascar periwinkle</name>
    <name type="synonym">Vinca rosea</name>
    <dbReference type="NCBI Taxonomy" id="4058"/>
    <lineage>
        <taxon>Eukaryota</taxon>
        <taxon>Viridiplantae</taxon>
        <taxon>Streptophyta</taxon>
        <taxon>Embryophyta</taxon>
        <taxon>Tracheophyta</taxon>
        <taxon>Spermatophyta</taxon>
        <taxon>Magnoliopsida</taxon>
        <taxon>eudicotyledons</taxon>
        <taxon>Gunneridae</taxon>
        <taxon>Pentapetalae</taxon>
        <taxon>asterids</taxon>
        <taxon>lamiids</taxon>
        <taxon>Gentianales</taxon>
        <taxon>Apocynaceae</taxon>
        <taxon>Rauvolfioideae</taxon>
        <taxon>Vinceae</taxon>
        <taxon>Catharanthinae</taxon>
        <taxon>Catharanthus</taxon>
    </lineage>
</organism>
<name>A0ACC0BBI3_CATRO</name>